<sequence length="406" mass="46185">MSHQRPLSILCVSCYFKGEDFLIGAKETGAKVTLLTVKDLEHHAWPKDSIDEMIFSGQSAKDWNYEHVIKGLAFKFREEPFDIIVALDDFDVEKAAYLREHFRTPGMGQTTVRHFRDKLGMRMKAEDLGLPIPKFTGLFSNEMIHDFLENVEGPWLIKPRSEASASGIQKVHTHQEFWDAVNGLGDERDDFLAEAFRPGDVLHVDSLSLNGKIIFSRAHRYMNTPMEVAHDGGVFRTHTMEHDAKETEEVLALNEQLLSGFGLKHGASHSEYIKDHATGKYIFLETASRVGGANIAEMLEASSNVNLWKEWAKIEYAVATNTTYNLPTLKNDYSGIIVSLAKQEWPELSQYNDAEVVWKMNKQYHAGVIVSSDKLERVTELLEQYASRFYEDFFATLPSTRDRPTT</sequence>
<dbReference type="Gene3D" id="3.30.470.20">
    <property type="entry name" value="ATP-grasp fold, B domain"/>
    <property type="match status" value="1"/>
</dbReference>
<evidence type="ECO:0000256" key="1">
    <source>
        <dbReference type="ARBA" id="ARBA00022598"/>
    </source>
</evidence>
<name>A0A3S9P100_9BACT</name>
<keyword evidence="7" id="KW-1185">Reference proteome</keyword>
<dbReference type="Gene3D" id="3.40.50.20">
    <property type="match status" value="1"/>
</dbReference>
<dbReference type="GO" id="GO:0046872">
    <property type="term" value="F:metal ion binding"/>
    <property type="evidence" value="ECO:0007669"/>
    <property type="project" value="InterPro"/>
</dbReference>
<gene>
    <name evidence="6" type="ORF">EI427_06250</name>
</gene>
<dbReference type="GO" id="GO:0016874">
    <property type="term" value="F:ligase activity"/>
    <property type="evidence" value="ECO:0007669"/>
    <property type="project" value="UniProtKB-KW"/>
</dbReference>
<dbReference type="InterPro" id="IPR013815">
    <property type="entry name" value="ATP_grasp_subdomain_1"/>
</dbReference>
<organism evidence="6 7">
    <name type="scientific">Flammeovirga pectinis</name>
    <dbReference type="NCBI Taxonomy" id="2494373"/>
    <lineage>
        <taxon>Bacteria</taxon>
        <taxon>Pseudomonadati</taxon>
        <taxon>Bacteroidota</taxon>
        <taxon>Cytophagia</taxon>
        <taxon>Cytophagales</taxon>
        <taxon>Flammeovirgaceae</taxon>
        <taxon>Flammeovirga</taxon>
    </lineage>
</organism>
<dbReference type="EMBL" id="CP034562">
    <property type="protein sequence ID" value="AZQ61852.1"/>
    <property type="molecule type" value="Genomic_DNA"/>
</dbReference>
<reference evidence="6 7" key="1">
    <citation type="submission" date="2018-12" db="EMBL/GenBank/DDBJ databases">
        <title>Flammeovirga pectinis sp. nov., isolated from the gut of the Korean scallop, Patinopecten yessoensis.</title>
        <authorList>
            <person name="Bae J.-W."/>
            <person name="Jeong Y.-S."/>
            <person name="Kang W."/>
        </authorList>
    </citation>
    <scope>NUCLEOTIDE SEQUENCE [LARGE SCALE GENOMIC DNA]</scope>
    <source>
        <strain evidence="6 7">L12M1</strain>
    </source>
</reference>
<dbReference type="PANTHER" id="PTHR43585">
    <property type="entry name" value="FUMIPYRROLE BIOSYNTHESIS PROTEIN C"/>
    <property type="match status" value="1"/>
</dbReference>
<accession>A0A3S9P100</accession>
<evidence type="ECO:0000313" key="7">
    <source>
        <dbReference type="Proteomes" id="UP000267268"/>
    </source>
</evidence>
<protein>
    <submittedName>
        <fullName evidence="6">ATPase</fullName>
    </submittedName>
</protein>
<evidence type="ECO:0000256" key="2">
    <source>
        <dbReference type="ARBA" id="ARBA00022741"/>
    </source>
</evidence>
<feature type="domain" description="ATP-grasp" evidence="5">
    <location>
        <begin position="122"/>
        <end position="316"/>
    </location>
</feature>
<dbReference type="Gene3D" id="3.30.1490.20">
    <property type="entry name" value="ATP-grasp fold, A domain"/>
    <property type="match status" value="1"/>
</dbReference>
<dbReference type="GO" id="GO:0005524">
    <property type="term" value="F:ATP binding"/>
    <property type="evidence" value="ECO:0007669"/>
    <property type="project" value="UniProtKB-UniRule"/>
</dbReference>
<dbReference type="PANTHER" id="PTHR43585:SF2">
    <property type="entry name" value="ATP-GRASP ENZYME FSQD"/>
    <property type="match status" value="1"/>
</dbReference>
<dbReference type="OrthoDB" id="1195727at2"/>
<keyword evidence="1" id="KW-0436">Ligase</keyword>
<dbReference type="AlphaFoldDB" id="A0A3S9P100"/>
<keyword evidence="2 4" id="KW-0547">Nucleotide-binding</keyword>
<evidence type="ECO:0000256" key="3">
    <source>
        <dbReference type="ARBA" id="ARBA00022840"/>
    </source>
</evidence>
<dbReference type="Proteomes" id="UP000267268">
    <property type="component" value="Chromosome 1"/>
</dbReference>
<dbReference type="KEGG" id="fll:EI427_06250"/>
<dbReference type="RefSeq" id="WP_126612775.1">
    <property type="nucleotide sequence ID" value="NZ_CP034562.1"/>
</dbReference>
<keyword evidence="3 4" id="KW-0067">ATP-binding</keyword>
<dbReference type="SUPFAM" id="SSF56059">
    <property type="entry name" value="Glutathione synthetase ATP-binding domain-like"/>
    <property type="match status" value="1"/>
</dbReference>
<dbReference type="InterPro" id="IPR052032">
    <property type="entry name" value="ATP-dep_AA_Ligase"/>
</dbReference>
<dbReference type="PROSITE" id="PS50975">
    <property type="entry name" value="ATP_GRASP"/>
    <property type="match status" value="1"/>
</dbReference>
<evidence type="ECO:0000313" key="6">
    <source>
        <dbReference type="EMBL" id="AZQ61852.1"/>
    </source>
</evidence>
<evidence type="ECO:0000256" key="4">
    <source>
        <dbReference type="PROSITE-ProRule" id="PRU00409"/>
    </source>
</evidence>
<dbReference type="InterPro" id="IPR011761">
    <property type="entry name" value="ATP-grasp"/>
</dbReference>
<evidence type="ECO:0000259" key="5">
    <source>
        <dbReference type="PROSITE" id="PS50975"/>
    </source>
</evidence>
<proteinExistence type="predicted"/>